<protein>
    <submittedName>
        <fullName evidence="5">SCO family protein</fullName>
    </submittedName>
</protein>
<name>A0ABU6JFE5_9BURK</name>
<keyword evidence="6" id="KW-1185">Reference proteome</keyword>
<dbReference type="PANTHER" id="PTHR12151">
    <property type="entry name" value="ELECTRON TRANSPORT PROTIN SCO1/SENC FAMILY MEMBER"/>
    <property type="match status" value="1"/>
</dbReference>
<feature type="signal peptide" evidence="3">
    <location>
        <begin position="1"/>
        <end position="18"/>
    </location>
</feature>
<dbReference type="RefSeq" id="WP_326508938.1">
    <property type="nucleotide sequence ID" value="NZ_JAWIIV010000027.1"/>
</dbReference>
<gene>
    <name evidence="5" type="ORF">RY831_24165</name>
</gene>
<evidence type="ECO:0000259" key="4">
    <source>
        <dbReference type="PROSITE" id="PS51352"/>
    </source>
</evidence>
<dbReference type="Pfam" id="PF02630">
    <property type="entry name" value="SCO1-SenC"/>
    <property type="match status" value="1"/>
</dbReference>
<dbReference type="InterPro" id="IPR036249">
    <property type="entry name" value="Thioredoxin-like_sf"/>
</dbReference>
<dbReference type="Proteomes" id="UP001352263">
    <property type="component" value="Unassembled WGS sequence"/>
</dbReference>
<keyword evidence="2" id="KW-0186">Copper</keyword>
<dbReference type="PROSITE" id="PS51352">
    <property type="entry name" value="THIOREDOXIN_2"/>
    <property type="match status" value="1"/>
</dbReference>
<dbReference type="PANTHER" id="PTHR12151:SF25">
    <property type="entry name" value="LINALOOL DEHYDRATASE_ISOMERASE DOMAIN-CONTAINING PROTEIN"/>
    <property type="match status" value="1"/>
</dbReference>
<organism evidence="5 6">
    <name type="scientific">Noviherbaspirillum album</name>
    <dbReference type="NCBI Taxonomy" id="3080276"/>
    <lineage>
        <taxon>Bacteria</taxon>
        <taxon>Pseudomonadati</taxon>
        <taxon>Pseudomonadota</taxon>
        <taxon>Betaproteobacteria</taxon>
        <taxon>Burkholderiales</taxon>
        <taxon>Oxalobacteraceae</taxon>
        <taxon>Noviherbaspirillum</taxon>
    </lineage>
</organism>
<accession>A0ABU6JFE5</accession>
<proteinExistence type="inferred from homology"/>
<dbReference type="SUPFAM" id="SSF52833">
    <property type="entry name" value="Thioredoxin-like"/>
    <property type="match status" value="1"/>
</dbReference>
<sequence>MNALIQKALLAGFLVLIAACTRTEPVAQKFSLVDITGSPWGRDFQLTDHQGAARSLADFRGKAVIMTFGYTHCPDMCPMTLHKLSTALTQMGKDAEQVQVLFVTLDPSRDTPKVLKQYAPAFHPTFLGMYADELTTQRTAREFKVYFKQQPADTSGFYTVDHMGPSFLFDPQGRLRLFFSDEHSVDMLVQDLRTLLKG</sequence>
<comment type="similarity">
    <text evidence="1">Belongs to the SCO1/2 family.</text>
</comment>
<comment type="caution">
    <text evidence="5">The sequence shown here is derived from an EMBL/GenBank/DDBJ whole genome shotgun (WGS) entry which is preliminary data.</text>
</comment>
<dbReference type="InterPro" id="IPR003782">
    <property type="entry name" value="SCO1/SenC"/>
</dbReference>
<dbReference type="EMBL" id="JAWIIV010000027">
    <property type="protein sequence ID" value="MEC4722263.1"/>
    <property type="molecule type" value="Genomic_DNA"/>
</dbReference>
<evidence type="ECO:0000313" key="5">
    <source>
        <dbReference type="EMBL" id="MEC4722263.1"/>
    </source>
</evidence>
<feature type="chain" id="PRO_5046708815" evidence="3">
    <location>
        <begin position="19"/>
        <end position="198"/>
    </location>
</feature>
<dbReference type="CDD" id="cd02968">
    <property type="entry name" value="SCO"/>
    <property type="match status" value="1"/>
</dbReference>
<evidence type="ECO:0000313" key="6">
    <source>
        <dbReference type="Proteomes" id="UP001352263"/>
    </source>
</evidence>
<evidence type="ECO:0000256" key="1">
    <source>
        <dbReference type="ARBA" id="ARBA00010996"/>
    </source>
</evidence>
<dbReference type="Gene3D" id="3.40.30.10">
    <property type="entry name" value="Glutaredoxin"/>
    <property type="match status" value="1"/>
</dbReference>
<evidence type="ECO:0000256" key="3">
    <source>
        <dbReference type="SAM" id="SignalP"/>
    </source>
</evidence>
<feature type="domain" description="Thioredoxin" evidence="4">
    <location>
        <begin position="21"/>
        <end position="198"/>
    </location>
</feature>
<dbReference type="InterPro" id="IPR013766">
    <property type="entry name" value="Thioredoxin_domain"/>
</dbReference>
<evidence type="ECO:0000256" key="2">
    <source>
        <dbReference type="ARBA" id="ARBA00023008"/>
    </source>
</evidence>
<dbReference type="PROSITE" id="PS51257">
    <property type="entry name" value="PROKAR_LIPOPROTEIN"/>
    <property type="match status" value="1"/>
</dbReference>
<keyword evidence="3" id="KW-0732">Signal</keyword>
<reference evidence="5 6" key="1">
    <citation type="submission" date="2023-10" db="EMBL/GenBank/DDBJ databases">
        <title>Noviherbaspirillum sp. CPCC 100848 genome assembly.</title>
        <authorList>
            <person name="Li X.Y."/>
            <person name="Fang X.M."/>
        </authorList>
    </citation>
    <scope>NUCLEOTIDE SEQUENCE [LARGE SCALE GENOMIC DNA]</scope>
    <source>
        <strain evidence="5 6">CPCC 100848</strain>
    </source>
</reference>